<dbReference type="InterPro" id="IPR027267">
    <property type="entry name" value="AH/BAR_dom_sf"/>
</dbReference>
<dbReference type="GO" id="GO:0005737">
    <property type="term" value="C:cytoplasm"/>
    <property type="evidence" value="ECO:0007669"/>
    <property type="project" value="InterPro"/>
</dbReference>
<proteinExistence type="predicted"/>
<dbReference type="EMBL" id="HG806012">
    <property type="protein sequence ID" value="CDW56153.1"/>
    <property type="molecule type" value="Genomic_DNA"/>
</dbReference>
<keyword evidence="1" id="KW-0175">Coiled coil</keyword>
<dbReference type="Gene3D" id="1.20.1270.60">
    <property type="entry name" value="Arfaptin homology (AH) domain/BAR domain"/>
    <property type="match status" value="1"/>
</dbReference>
<feature type="coiled-coil region" evidence="1">
    <location>
        <begin position="157"/>
        <end position="205"/>
    </location>
</feature>
<keyword evidence="4" id="KW-1185">Reference proteome</keyword>
<evidence type="ECO:0000256" key="1">
    <source>
        <dbReference type="SAM" id="Coils"/>
    </source>
</evidence>
<evidence type="ECO:0000259" key="2">
    <source>
        <dbReference type="Pfam" id="PF03114"/>
    </source>
</evidence>
<protein>
    <submittedName>
        <fullName evidence="3">BAR domain containing protein</fullName>
    </submittedName>
</protein>
<reference evidence="3" key="2">
    <citation type="submission" date="2014-03" db="EMBL/GenBank/DDBJ databases">
        <title>The whipworm genome and dual-species transcriptomics of an intimate host-pathogen interaction.</title>
        <authorList>
            <person name="Foth B.J."/>
            <person name="Tsai I.J."/>
            <person name="Reid A.J."/>
            <person name="Bancroft A.J."/>
            <person name="Nichol S."/>
            <person name="Tracey A."/>
            <person name="Holroyd N."/>
            <person name="Cotton J.A."/>
            <person name="Stanley E.J."/>
            <person name="Zarowiecki M."/>
            <person name="Liu J.Z."/>
            <person name="Huckvale T."/>
            <person name="Cooper P.J."/>
            <person name="Grencis R.K."/>
            <person name="Berriman M."/>
        </authorList>
    </citation>
    <scope>NUCLEOTIDE SEQUENCE [LARGE SCALE GENOMIC DNA]</scope>
</reference>
<feature type="domain" description="BAR" evidence="2">
    <location>
        <begin position="6"/>
        <end position="224"/>
    </location>
</feature>
<dbReference type="SUPFAM" id="SSF103657">
    <property type="entry name" value="BAR/IMD domain-like"/>
    <property type="match status" value="1"/>
</dbReference>
<dbReference type="InterPro" id="IPR004148">
    <property type="entry name" value="BAR_dom"/>
</dbReference>
<dbReference type="Pfam" id="PF03114">
    <property type="entry name" value="BAR"/>
    <property type="match status" value="1"/>
</dbReference>
<evidence type="ECO:0000313" key="3">
    <source>
        <dbReference type="EMBL" id="CDW56153.1"/>
    </source>
</evidence>
<sequence>MSYSQLRHWVKANVLGGQITNYHPDFVTKLNQIEKMSVDVQLLIKSMRDMVDPNLRWPFNPAKLANPELDEALKYAQNVRQLGDACRNADVKQFLHLIASVEEEIDVAFKLFLRQVETYAFEPLNKFVKEDAVLIRQEKKNLDKMRADYDNACDYLRNCHEGNIDQKNANLDKCKENFEKQADVIQSLLDKLPEYEKSIADASRQFLKADRQLRTSIGTALKKIKR</sequence>
<organism evidence="3 4">
    <name type="scientific">Trichuris trichiura</name>
    <name type="common">Whipworm</name>
    <name type="synonym">Trichocephalus trichiurus</name>
    <dbReference type="NCBI Taxonomy" id="36087"/>
    <lineage>
        <taxon>Eukaryota</taxon>
        <taxon>Metazoa</taxon>
        <taxon>Ecdysozoa</taxon>
        <taxon>Nematoda</taxon>
        <taxon>Enoplea</taxon>
        <taxon>Dorylaimia</taxon>
        <taxon>Trichinellida</taxon>
        <taxon>Trichuridae</taxon>
        <taxon>Trichuris</taxon>
    </lineage>
</organism>
<dbReference type="AlphaFoldDB" id="A0A077Z951"/>
<reference evidence="3" key="1">
    <citation type="submission" date="2014-01" db="EMBL/GenBank/DDBJ databases">
        <authorList>
            <person name="Aslett M."/>
        </authorList>
    </citation>
    <scope>NUCLEOTIDE SEQUENCE</scope>
</reference>
<accession>A0A077Z951</accession>
<dbReference type="OrthoDB" id="10273381at2759"/>
<name>A0A077Z951_TRITR</name>
<dbReference type="Proteomes" id="UP000030665">
    <property type="component" value="Unassembled WGS sequence"/>
</dbReference>
<evidence type="ECO:0000313" key="4">
    <source>
        <dbReference type="Proteomes" id="UP000030665"/>
    </source>
</evidence>
<dbReference type="STRING" id="36087.A0A077Z951"/>
<gene>
    <name evidence="3" type="ORF">TTRE_0000442801</name>
</gene>